<reference evidence="3" key="1">
    <citation type="submission" date="2015-05" db="EMBL/GenBank/DDBJ databases">
        <authorList>
            <person name="Fogelqvist Johan"/>
        </authorList>
    </citation>
    <scope>NUCLEOTIDE SEQUENCE [LARGE SCALE GENOMIC DNA]</scope>
</reference>
<proteinExistence type="predicted"/>
<evidence type="ECO:0000256" key="1">
    <source>
        <dbReference type="SAM" id="MobiDB-lite"/>
    </source>
</evidence>
<dbReference type="Proteomes" id="UP000044602">
    <property type="component" value="Unassembled WGS sequence"/>
</dbReference>
<feature type="region of interest" description="Disordered" evidence="1">
    <location>
        <begin position="1"/>
        <end position="70"/>
    </location>
</feature>
<gene>
    <name evidence="2" type="ORF">BN1708_020139</name>
</gene>
<feature type="compositionally biased region" description="Basic and acidic residues" evidence="1">
    <location>
        <begin position="10"/>
        <end position="27"/>
    </location>
</feature>
<feature type="non-terminal residue" evidence="2">
    <location>
        <position position="1"/>
    </location>
</feature>
<organism evidence="2 3">
    <name type="scientific">Verticillium longisporum</name>
    <name type="common">Verticillium dahliae var. longisporum</name>
    <dbReference type="NCBI Taxonomy" id="100787"/>
    <lineage>
        <taxon>Eukaryota</taxon>
        <taxon>Fungi</taxon>
        <taxon>Dikarya</taxon>
        <taxon>Ascomycota</taxon>
        <taxon>Pezizomycotina</taxon>
        <taxon>Sordariomycetes</taxon>
        <taxon>Hypocreomycetidae</taxon>
        <taxon>Glomerellales</taxon>
        <taxon>Plectosphaerellaceae</taxon>
        <taxon>Verticillium</taxon>
    </lineage>
</organism>
<dbReference type="AlphaFoldDB" id="A0A0G4MRN0"/>
<feature type="compositionally biased region" description="Basic residues" evidence="1">
    <location>
        <begin position="28"/>
        <end position="49"/>
    </location>
</feature>
<name>A0A0G4MRN0_VERLO</name>
<dbReference type="EMBL" id="CVQH01024393">
    <property type="protein sequence ID" value="CRK36834.1"/>
    <property type="molecule type" value="Genomic_DNA"/>
</dbReference>
<accession>A0A0G4MRN0</accession>
<sequence length="70" mass="8242">PNSPRHARTSRGEPRPGRRATPEDAGRRPHRSRVRRRGPRPLRHRRHAQALRQGHARLYPGLPAERRRHC</sequence>
<keyword evidence="3" id="KW-1185">Reference proteome</keyword>
<evidence type="ECO:0000313" key="3">
    <source>
        <dbReference type="Proteomes" id="UP000044602"/>
    </source>
</evidence>
<protein>
    <submittedName>
        <fullName evidence="2">Uncharacterized protein</fullName>
    </submittedName>
</protein>
<evidence type="ECO:0000313" key="2">
    <source>
        <dbReference type="EMBL" id="CRK36834.1"/>
    </source>
</evidence>